<keyword evidence="4" id="KW-0813">Transport</keyword>
<sequence>MESILSATMSAIGWMLGLAFLGAGIGMGILGSKAAEAIGRNPETKNDVIQGVMVVAIITTILLLVLFAFIFLLLFFNPLTV</sequence>
<dbReference type="InterPro" id="IPR038662">
    <property type="entry name" value="ATP_synth_F0_csu_sf"/>
</dbReference>
<evidence type="ECO:0000256" key="9">
    <source>
        <dbReference type="SAM" id="Phobius"/>
    </source>
</evidence>
<dbReference type="Pfam" id="PF00137">
    <property type="entry name" value="ATP-synt_C"/>
    <property type="match status" value="1"/>
</dbReference>
<evidence type="ECO:0000313" key="11">
    <source>
        <dbReference type="EMBL" id="MCC2124994.1"/>
    </source>
</evidence>
<reference evidence="11 12" key="1">
    <citation type="submission" date="2021-10" db="EMBL/GenBank/DDBJ databases">
        <title>Anaerobic single-cell dispensing facilitates the cultivation of human gut bacteria.</title>
        <authorList>
            <person name="Afrizal A."/>
        </authorList>
    </citation>
    <scope>NUCLEOTIDE SEQUENCE [LARGE SCALE GENOMIC DNA]</scope>
    <source>
        <strain evidence="11 12">CLA-AA-H276</strain>
    </source>
</reference>
<name>A0AAE3A5J9_9FIRM</name>
<feature type="transmembrane region" description="Helical" evidence="9">
    <location>
        <begin position="52"/>
        <end position="76"/>
    </location>
</feature>
<organism evidence="11 12">
    <name type="scientific">Hominiventricola filiformis</name>
    <dbReference type="NCBI Taxonomy" id="2885352"/>
    <lineage>
        <taxon>Bacteria</taxon>
        <taxon>Bacillati</taxon>
        <taxon>Bacillota</taxon>
        <taxon>Clostridia</taxon>
        <taxon>Lachnospirales</taxon>
        <taxon>Lachnospiraceae</taxon>
        <taxon>Hominiventricola</taxon>
    </lineage>
</organism>
<protein>
    <recommendedName>
        <fullName evidence="7">ATP synthase F(0) sector subunit c</fullName>
    </recommendedName>
    <alternativeName>
        <fullName evidence="8">F-type ATPase subunit c</fullName>
    </alternativeName>
</protein>
<dbReference type="Gene3D" id="1.20.20.10">
    <property type="entry name" value="F1F0 ATP synthase subunit C"/>
    <property type="match status" value="1"/>
</dbReference>
<dbReference type="SUPFAM" id="SSF81333">
    <property type="entry name" value="F1F0 ATP synthase subunit C"/>
    <property type="match status" value="1"/>
</dbReference>
<dbReference type="CDD" id="cd18121">
    <property type="entry name" value="ATP-synt_Fo_c"/>
    <property type="match status" value="1"/>
</dbReference>
<dbReference type="AlphaFoldDB" id="A0AAE3A5J9"/>
<dbReference type="GO" id="GO:0033177">
    <property type="term" value="C:proton-transporting two-sector ATPase complex, proton-transporting domain"/>
    <property type="evidence" value="ECO:0007669"/>
    <property type="project" value="InterPro"/>
</dbReference>
<comment type="caution">
    <text evidence="11">The sequence shown here is derived from an EMBL/GenBank/DDBJ whole genome shotgun (WGS) entry which is preliminary data.</text>
</comment>
<proteinExistence type="inferred from homology"/>
<gene>
    <name evidence="11" type="ORF">LKD36_02240</name>
</gene>
<evidence type="ECO:0000256" key="8">
    <source>
        <dbReference type="ARBA" id="ARBA00032887"/>
    </source>
</evidence>
<comment type="similarity">
    <text evidence="2">Belongs to the ATPase C chain family.</text>
</comment>
<keyword evidence="4" id="KW-0406">Ion transport</keyword>
<keyword evidence="6 9" id="KW-0472">Membrane</keyword>
<feature type="domain" description="V-ATPase proteolipid subunit C-like" evidence="10">
    <location>
        <begin position="11"/>
        <end position="72"/>
    </location>
</feature>
<keyword evidence="4" id="KW-0375">Hydrogen ion transport</keyword>
<accession>A0AAE3A5J9</accession>
<dbReference type="PRINTS" id="PR00124">
    <property type="entry name" value="ATPASEC"/>
</dbReference>
<evidence type="ECO:0000256" key="1">
    <source>
        <dbReference type="ARBA" id="ARBA00004141"/>
    </source>
</evidence>
<dbReference type="InterPro" id="IPR035921">
    <property type="entry name" value="F/V-ATP_Csub_sf"/>
</dbReference>
<evidence type="ECO:0000256" key="7">
    <source>
        <dbReference type="ARBA" id="ARBA00032200"/>
    </source>
</evidence>
<dbReference type="InterPro" id="IPR000454">
    <property type="entry name" value="ATP_synth_F0_csu"/>
</dbReference>
<dbReference type="GO" id="GO:0045259">
    <property type="term" value="C:proton-transporting ATP synthase complex"/>
    <property type="evidence" value="ECO:0007669"/>
    <property type="project" value="InterPro"/>
</dbReference>
<evidence type="ECO:0000256" key="4">
    <source>
        <dbReference type="ARBA" id="ARBA00022781"/>
    </source>
</evidence>
<dbReference type="Proteomes" id="UP001198220">
    <property type="component" value="Unassembled WGS sequence"/>
</dbReference>
<dbReference type="GO" id="GO:0015986">
    <property type="term" value="P:proton motive force-driven ATP synthesis"/>
    <property type="evidence" value="ECO:0007669"/>
    <property type="project" value="InterPro"/>
</dbReference>
<keyword evidence="5 9" id="KW-1133">Transmembrane helix</keyword>
<dbReference type="EMBL" id="JAJEPS010000001">
    <property type="protein sequence ID" value="MCC2124994.1"/>
    <property type="molecule type" value="Genomic_DNA"/>
</dbReference>
<dbReference type="GO" id="GO:0015078">
    <property type="term" value="F:proton transmembrane transporter activity"/>
    <property type="evidence" value="ECO:0007669"/>
    <property type="project" value="InterPro"/>
</dbReference>
<dbReference type="InterPro" id="IPR002379">
    <property type="entry name" value="ATPase_proteolipid_c-like_dom"/>
</dbReference>
<evidence type="ECO:0000313" key="12">
    <source>
        <dbReference type="Proteomes" id="UP001198220"/>
    </source>
</evidence>
<dbReference type="RefSeq" id="WP_118770571.1">
    <property type="nucleotide sequence ID" value="NZ_JAJEPS010000001.1"/>
</dbReference>
<comment type="subcellular location">
    <subcellularLocation>
        <location evidence="1">Membrane</location>
        <topology evidence="1">Multi-pass membrane protein</topology>
    </subcellularLocation>
</comment>
<evidence type="ECO:0000256" key="3">
    <source>
        <dbReference type="ARBA" id="ARBA00022692"/>
    </source>
</evidence>
<evidence type="ECO:0000256" key="5">
    <source>
        <dbReference type="ARBA" id="ARBA00022989"/>
    </source>
</evidence>
<evidence type="ECO:0000256" key="6">
    <source>
        <dbReference type="ARBA" id="ARBA00023136"/>
    </source>
</evidence>
<evidence type="ECO:0000256" key="2">
    <source>
        <dbReference type="ARBA" id="ARBA00006704"/>
    </source>
</evidence>
<evidence type="ECO:0000259" key="10">
    <source>
        <dbReference type="Pfam" id="PF00137"/>
    </source>
</evidence>
<feature type="transmembrane region" description="Helical" evidence="9">
    <location>
        <begin position="12"/>
        <end position="31"/>
    </location>
</feature>
<keyword evidence="3 9" id="KW-0812">Transmembrane</keyword>
<keyword evidence="12" id="KW-1185">Reference proteome</keyword>